<feature type="transmembrane region" description="Helical" evidence="1">
    <location>
        <begin position="50"/>
        <end position="68"/>
    </location>
</feature>
<dbReference type="OrthoDB" id="8537043at2"/>
<keyword evidence="1" id="KW-0472">Membrane</keyword>
<feature type="transmembrane region" description="Helical" evidence="1">
    <location>
        <begin position="125"/>
        <end position="144"/>
    </location>
</feature>
<keyword evidence="1" id="KW-0812">Transmembrane</keyword>
<protein>
    <recommendedName>
        <fullName evidence="4">DNA gyrase subunit B</fullName>
    </recommendedName>
</protein>
<organism evidence="2 3">
    <name type="scientific">Arenimonas terrae</name>
    <dbReference type="NCBI Taxonomy" id="2546226"/>
    <lineage>
        <taxon>Bacteria</taxon>
        <taxon>Pseudomonadati</taxon>
        <taxon>Pseudomonadota</taxon>
        <taxon>Gammaproteobacteria</taxon>
        <taxon>Lysobacterales</taxon>
        <taxon>Lysobacteraceae</taxon>
        <taxon>Arenimonas</taxon>
    </lineage>
</organism>
<evidence type="ECO:0000256" key="1">
    <source>
        <dbReference type="SAM" id="Phobius"/>
    </source>
</evidence>
<sequence length="177" mass="19382">MRAAAALAWLATLLYPLAVWFGLTRFEPRWVALFLLSLALLRAIASREKVWLVAAAGACGLVLASWFSNDGLPLKLYPVLVNLALLTVFAVSLRHPPTVIERLARLQTPDLPAAAIPYVTRVTRAWCLFFVLNGGIALWTALAASDATWALYNGLIAYVLIGAMFLGERLLRPRHGS</sequence>
<dbReference type="Proteomes" id="UP000305760">
    <property type="component" value="Unassembled WGS sequence"/>
</dbReference>
<accession>A0A5C4RTM5</accession>
<dbReference type="EMBL" id="SMDR01000001">
    <property type="protein sequence ID" value="TNJ34673.1"/>
    <property type="molecule type" value="Genomic_DNA"/>
</dbReference>
<name>A0A5C4RTM5_9GAMM</name>
<feature type="transmembrane region" description="Helical" evidence="1">
    <location>
        <begin position="74"/>
        <end position="93"/>
    </location>
</feature>
<feature type="transmembrane region" description="Helical" evidence="1">
    <location>
        <begin position="28"/>
        <end position="45"/>
    </location>
</feature>
<reference evidence="2 3" key="1">
    <citation type="submission" date="2019-03" db="EMBL/GenBank/DDBJ databases">
        <title>Arenimonas daejeonensis sp. nov., isolated from compost.</title>
        <authorList>
            <person name="Jeon C.O."/>
        </authorList>
    </citation>
    <scope>NUCLEOTIDE SEQUENCE [LARGE SCALE GENOMIC DNA]</scope>
    <source>
        <strain evidence="2 3">R29</strain>
    </source>
</reference>
<keyword evidence="3" id="KW-1185">Reference proteome</keyword>
<feature type="transmembrane region" description="Helical" evidence="1">
    <location>
        <begin position="150"/>
        <end position="171"/>
    </location>
</feature>
<evidence type="ECO:0000313" key="2">
    <source>
        <dbReference type="EMBL" id="TNJ34673.1"/>
    </source>
</evidence>
<comment type="caution">
    <text evidence="2">The sequence shown here is derived from an EMBL/GenBank/DDBJ whole genome shotgun (WGS) entry which is preliminary data.</text>
</comment>
<proteinExistence type="predicted"/>
<evidence type="ECO:0008006" key="4">
    <source>
        <dbReference type="Google" id="ProtNLM"/>
    </source>
</evidence>
<evidence type="ECO:0000313" key="3">
    <source>
        <dbReference type="Proteomes" id="UP000305760"/>
    </source>
</evidence>
<dbReference type="RefSeq" id="WP_139445279.1">
    <property type="nucleotide sequence ID" value="NZ_SMDR01000001.1"/>
</dbReference>
<dbReference type="AlphaFoldDB" id="A0A5C4RTM5"/>
<gene>
    <name evidence="2" type="ORF">E1B00_02475</name>
</gene>
<keyword evidence="1" id="KW-1133">Transmembrane helix</keyword>